<feature type="compositionally biased region" description="Low complexity" evidence="1">
    <location>
        <begin position="61"/>
        <end position="85"/>
    </location>
</feature>
<gene>
    <name evidence="2" type="ORF">H0235_017774</name>
</gene>
<feature type="region of interest" description="Disordered" evidence="1">
    <location>
        <begin position="60"/>
        <end position="89"/>
    </location>
</feature>
<accession>A0A834JP06</accession>
<evidence type="ECO:0000256" key="1">
    <source>
        <dbReference type="SAM" id="MobiDB-lite"/>
    </source>
</evidence>
<dbReference type="AlphaFoldDB" id="A0A834JP06"/>
<name>A0A834JP06_VESPE</name>
<reference evidence="2" key="1">
    <citation type="journal article" date="2020" name="G3 (Bethesda)">
        <title>High-Quality Assemblies for Three Invasive Social Wasps from the &lt;i&gt;Vespula&lt;/i&gt; Genus.</title>
        <authorList>
            <person name="Harrop T.W.R."/>
            <person name="Guhlin J."/>
            <person name="McLaughlin G.M."/>
            <person name="Permina E."/>
            <person name="Stockwell P."/>
            <person name="Gilligan J."/>
            <person name="Le Lec M.F."/>
            <person name="Gruber M.A.M."/>
            <person name="Quinn O."/>
            <person name="Lovegrove M."/>
            <person name="Duncan E.J."/>
            <person name="Remnant E.J."/>
            <person name="Van Eeckhoven J."/>
            <person name="Graham B."/>
            <person name="Knapp R.A."/>
            <person name="Langford K.W."/>
            <person name="Kronenberg Z."/>
            <person name="Press M.O."/>
            <person name="Eacker S.M."/>
            <person name="Wilson-Rankin E.E."/>
            <person name="Purcell J."/>
            <person name="Lester P.J."/>
            <person name="Dearden P.K."/>
        </authorList>
    </citation>
    <scope>NUCLEOTIDE SEQUENCE</scope>
    <source>
        <strain evidence="2">Volc-1</strain>
    </source>
</reference>
<dbReference type="Proteomes" id="UP000600918">
    <property type="component" value="Unassembled WGS sequence"/>
</dbReference>
<organism evidence="2 3">
    <name type="scientific">Vespula pensylvanica</name>
    <name type="common">Western yellow jacket</name>
    <name type="synonym">Wasp</name>
    <dbReference type="NCBI Taxonomy" id="30213"/>
    <lineage>
        <taxon>Eukaryota</taxon>
        <taxon>Metazoa</taxon>
        <taxon>Ecdysozoa</taxon>
        <taxon>Arthropoda</taxon>
        <taxon>Hexapoda</taxon>
        <taxon>Insecta</taxon>
        <taxon>Pterygota</taxon>
        <taxon>Neoptera</taxon>
        <taxon>Endopterygota</taxon>
        <taxon>Hymenoptera</taxon>
        <taxon>Apocrita</taxon>
        <taxon>Aculeata</taxon>
        <taxon>Vespoidea</taxon>
        <taxon>Vespidae</taxon>
        <taxon>Vespinae</taxon>
        <taxon>Vespula</taxon>
    </lineage>
</organism>
<evidence type="ECO:0000313" key="3">
    <source>
        <dbReference type="Proteomes" id="UP000600918"/>
    </source>
</evidence>
<comment type="caution">
    <text evidence="2">The sequence shown here is derived from an EMBL/GenBank/DDBJ whole genome shotgun (WGS) entry which is preliminary data.</text>
</comment>
<dbReference type="EMBL" id="JACSDY010000023">
    <property type="protein sequence ID" value="KAF7390612.1"/>
    <property type="molecule type" value="Genomic_DNA"/>
</dbReference>
<proteinExistence type="predicted"/>
<evidence type="ECO:0000313" key="2">
    <source>
        <dbReference type="EMBL" id="KAF7390612.1"/>
    </source>
</evidence>
<keyword evidence="3" id="KW-1185">Reference proteome</keyword>
<protein>
    <submittedName>
        <fullName evidence="2">Uncharacterized protein</fullName>
    </submittedName>
</protein>
<sequence>MGDGGPRLSAIKIIPFLPAAERKELTSTLTRVPPGSYLFLFVSPPTTTLLGPPLPLPRRPLAPFCGSSNSSSSASASSSSSSNSSQRFPTFQQTGRFAFAAFHSRVESSRGPR</sequence>